<dbReference type="EMBL" id="MOAE01000021">
    <property type="protein sequence ID" value="OIN64286.1"/>
    <property type="molecule type" value="Genomic_DNA"/>
</dbReference>
<evidence type="ECO:0000313" key="1">
    <source>
        <dbReference type="EMBL" id="OIN64286.1"/>
    </source>
</evidence>
<dbReference type="AlphaFoldDB" id="A0A1S2W1B3"/>
<dbReference type="Proteomes" id="UP000181801">
    <property type="component" value="Unassembled WGS sequence"/>
</dbReference>
<accession>A0A1S2W1B3</accession>
<dbReference type="RefSeq" id="WP_071474623.1">
    <property type="nucleotide sequence ID" value="NZ_MOAE01000021.1"/>
</dbReference>
<evidence type="ECO:0000313" key="2">
    <source>
        <dbReference type="Proteomes" id="UP000181801"/>
    </source>
</evidence>
<reference evidence="1 2" key="1">
    <citation type="journal article" date="2016" name="BMC Microbiol.">
        <title>Fucosyllactose and L-fucose utilization of infant Bifidobacterium longum and Bifidobacterium kashiwanohense.</title>
        <authorList>
            <person name="Bunesova V."/>
            <person name="Lacroix C."/>
            <person name="Schwab C."/>
        </authorList>
    </citation>
    <scope>NUCLEOTIDE SEQUENCE [LARGE SCALE GENOMIC DNA]</scope>
    <source>
        <strain evidence="1 2">BSM11-5</strain>
    </source>
</reference>
<comment type="caution">
    <text evidence="1">The sequence shown here is derived from an EMBL/GenBank/DDBJ whole genome shotgun (WGS) entry which is preliminary data.</text>
</comment>
<name>A0A1S2W1B3_BIFLN</name>
<protein>
    <submittedName>
        <fullName evidence="1">Uncharacterized protein</fullName>
    </submittedName>
</protein>
<gene>
    <name evidence="1" type="ORF">BFS26_03775</name>
</gene>
<organism evidence="1 2">
    <name type="scientific">Bifidobacterium longum subsp. suis</name>
    <dbReference type="NCBI Taxonomy" id="1695"/>
    <lineage>
        <taxon>Bacteria</taxon>
        <taxon>Bacillati</taxon>
        <taxon>Actinomycetota</taxon>
        <taxon>Actinomycetes</taxon>
        <taxon>Bifidobacteriales</taxon>
        <taxon>Bifidobacteriaceae</taxon>
        <taxon>Bifidobacterium</taxon>
    </lineage>
</organism>
<sequence length="101" mass="11251">MRKTQYYAAALKAAEAVPVIAKKCAGVEGVEYDIEEYSTPDAYDDPFPPAATWWLAWFASGKSWKTFKGAQCFLALQLQCHGKGLADYARQFHIVARKSEA</sequence>
<proteinExistence type="predicted"/>